<accession>A0ABW4KYU9</accession>
<evidence type="ECO:0000313" key="9">
    <source>
        <dbReference type="Proteomes" id="UP001597277"/>
    </source>
</evidence>
<evidence type="ECO:0000256" key="6">
    <source>
        <dbReference type="RuleBase" id="RU000320"/>
    </source>
</evidence>
<keyword evidence="9" id="KW-1185">Reference proteome</keyword>
<feature type="transmembrane region" description="Helical" evidence="5">
    <location>
        <begin position="162"/>
        <end position="182"/>
    </location>
</feature>
<reference evidence="9" key="1">
    <citation type="journal article" date="2019" name="Int. J. Syst. Evol. Microbiol.">
        <title>The Global Catalogue of Microorganisms (GCM) 10K type strain sequencing project: providing services to taxonomists for standard genome sequencing and annotation.</title>
        <authorList>
            <consortium name="The Broad Institute Genomics Platform"/>
            <consortium name="The Broad Institute Genome Sequencing Center for Infectious Disease"/>
            <person name="Wu L."/>
            <person name="Ma J."/>
        </authorList>
    </citation>
    <scope>NUCLEOTIDE SEQUENCE [LARGE SCALE GENOMIC DNA]</scope>
    <source>
        <strain evidence="9">JCM 17130</strain>
    </source>
</reference>
<feature type="transmembrane region" description="Helical" evidence="5">
    <location>
        <begin position="408"/>
        <end position="430"/>
    </location>
</feature>
<dbReference type="InterPro" id="IPR001750">
    <property type="entry name" value="ND/Mrp_TM"/>
</dbReference>
<comment type="subunit">
    <text evidence="5">NDH-1 is composed of 14 different subunits. Subunits NuoA, H, J, K, L, M, N constitute the membrane sector of the complex.</text>
</comment>
<feature type="domain" description="NADH:quinone oxidoreductase/Mrp antiporter transmembrane" evidence="7">
    <location>
        <begin position="156"/>
        <end position="456"/>
    </location>
</feature>
<comment type="function">
    <text evidence="5">NDH-1 shuttles electrons from NADH, via FMN and iron-sulfur (Fe-S) centers, to quinones in the respiratory chain. The immediate electron acceptor for the enzyme in this species is believed to be a menaquinone. Couples the redox reaction to proton translocation (for every two electrons transferred, four hydrogen ions are translocated across the cytoplasmic membrane), and thus conserves the redox energy in a proton gradient.</text>
</comment>
<keyword evidence="3 5" id="KW-1133">Transmembrane helix</keyword>
<comment type="similarity">
    <text evidence="5">Belongs to the complex I subunit 2 family.</text>
</comment>
<feature type="transmembrane region" description="Helical" evidence="5">
    <location>
        <begin position="41"/>
        <end position="62"/>
    </location>
</feature>
<feature type="transmembrane region" description="Helical" evidence="5">
    <location>
        <begin position="332"/>
        <end position="354"/>
    </location>
</feature>
<keyword evidence="4 5" id="KW-0472">Membrane</keyword>
<organism evidence="8 9">
    <name type="scientific">Georgenia deserti</name>
    <dbReference type="NCBI Taxonomy" id="2093781"/>
    <lineage>
        <taxon>Bacteria</taxon>
        <taxon>Bacillati</taxon>
        <taxon>Actinomycetota</taxon>
        <taxon>Actinomycetes</taxon>
        <taxon>Micrococcales</taxon>
        <taxon>Bogoriellaceae</taxon>
        <taxon>Georgenia</taxon>
    </lineage>
</organism>
<evidence type="ECO:0000256" key="2">
    <source>
        <dbReference type="ARBA" id="ARBA00022692"/>
    </source>
</evidence>
<comment type="caution">
    <text evidence="8">The sequence shown here is derived from an EMBL/GenBank/DDBJ whole genome shotgun (WGS) entry which is preliminary data.</text>
</comment>
<keyword evidence="5" id="KW-0874">Quinone</keyword>
<proteinExistence type="inferred from homology"/>
<dbReference type="HAMAP" id="MF_00445">
    <property type="entry name" value="NDH1_NuoN_1"/>
    <property type="match status" value="1"/>
</dbReference>
<comment type="catalytic activity">
    <reaction evidence="5">
        <text>a quinone + NADH + 5 H(+)(in) = a quinol + NAD(+) + 4 H(+)(out)</text>
        <dbReference type="Rhea" id="RHEA:57888"/>
        <dbReference type="ChEBI" id="CHEBI:15378"/>
        <dbReference type="ChEBI" id="CHEBI:24646"/>
        <dbReference type="ChEBI" id="CHEBI:57540"/>
        <dbReference type="ChEBI" id="CHEBI:57945"/>
        <dbReference type="ChEBI" id="CHEBI:132124"/>
    </reaction>
</comment>
<evidence type="ECO:0000259" key="7">
    <source>
        <dbReference type="Pfam" id="PF00361"/>
    </source>
</evidence>
<dbReference type="EMBL" id="JBHUEE010000001">
    <property type="protein sequence ID" value="MFD1716496.1"/>
    <property type="molecule type" value="Genomic_DNA"/>
</dbReference>
<dbReference type="EC" id="7.1.1.-" evidence="5"/>
<feature type="transmembrane region" description="Helical" evidence="5">
    <location>
        <begin position="82"/>
        <end position="103"/>
    </location>
</feature>
<keyword evidence="5" id="KW-0520">NAD</keyword>
<dbReference type="NCBIfam" id="NF004441">
    <property type="entry name" value="PRK05777.1-4"/>
    <property type="match status" value="1"/>
</dbReference>
<feature type="transmembrane region" description="Helical" evidence="5">
    <location>
        <begin position="360"/>
        <end position="380"/>
    </location>
</feature>
<feature type="transmembrane region" description="Helical" evidence="5">
    <location>
        <begin position="306"/>
        <end position="325"/>
    </location>
</feature>
<keyword evidence="5" id="KW-1278">Translocase</keyword>
<dbReference type="PANTHER" id="PTHR22773">
    <property type="entry name" value="NADH DEHYDROGENASE"/>
    <property type="match status" value="1"/>
</dbReference>
<evidence type="ECO:0000256" key="1">
    <source>
        <dbReference type="ARBA" id="ARBA00004127"/>
    </source>
</evidence>
<evidence type="ECO:0000256" key="4">
    <source>
        <dbReference type="ARBA" id="ARBA00023136"/>
    </source>
</evidence>
<evidence type="ECO:0000313" key="8">
    <source>
        <dbReference type="EMBL" id="MFD1716496.1"/>
    </source>
</evidence>
<sequence>MTTFEAPTVVWAALLPTLLVAGGAVVGVLIEAFVPRGPRRLVQVLLALLAVVGSLVAVVWRWTEVTAGSPQHVVGSAVVEDAPALAAQAILAVVGFVGLLVIADRTESGEGAFVAQAAARPGSVDEADSTRAGLVQTEVYPLTMFALAGMFVFAQANDLLTLFIALEVLSLPLYVLSGLARRRRLLSQEASMKYFLLGAFASAFMIFGIALLYGYSGDITFAGLAQAVPETVGMDGLLLAGSVMVVVALLFKVGAVPFHAWTPDVYTGAPTPVTGFMAAATKLAAFVALLRFVYVALPDMSWDLTPFFWVIIVLTMLVGTVVGIVQTDVKRMLAYSSIAHAGFVLIGVVALEQIAISGVLFYLLAYGLATVGAFALVTLVRERDPDGNVTGEATHLSQWAGLGRRNPVAALAMTVFLLSFAGIPLTGGFIGKFAVFSAGVAGGQTLLVVLAVLASAATAFFYVRLIVLMFFTEPDGETVAAVSSEGLTTVAVAVCGVGTLLLGVLPGPVLALAEQGATFLP</sequence>
<gene>
    <name evidence="5 8" type="primary">nuoN</name>
    <name evidence="8" type="ORF">ACFSE6_01500</name>
</gene>
<dbReference type="InterPro" id="IPR010096">
    <property type="entry name" value="NADH-Q_OxRdtase_suN/2"/>
</dbReference>
<feature type="transmembrane region" description="Helical" evidence="5">
    <location>
        <begin position="194"/>
        <end position="216"/>
    </location>
</feature>
<protein>
    <recommendedName>
        <fullName evidence="5">NADH-quinone oxidoreductase subunit N</fullName>
        <ecNumber evidence="5">7.1.1.-</ecNumber>
    </recommendedName>
    <alternativeName>
        <fullName evidence="5">NADH dehydrogenase I subunit N</fullName>
    </alternativeName>
    <alternativeName>
        <fullName evidence="5">NDH-1 subunit N</fullName>
    </alternativeName>
</protein>
<keyword evidence="5" id="KW-1003">Cell membrane</keyword>
<dbReference type="NCBIfam" id="TIGR01770">
    <property type="entry name" value="NDH_I_N"/>
    <property type="match status" value="1"/>
</dbReference>
<feature type="transmembrane region" description="Helical" evidence="5">
    <location>
        <begin position="436"/>
        <end position="463"/>
    </location>
</feature>
<evidence type="ECO:0000256" key="3">
    <source>
        <dbReference type="ARBA" id="ARBA00022989"/>
    </source>
</evidence>
<name>A0ABW4KYU9_9MICO</name>
<comment type="subcellular location">
    <subcellularLocation>
        <location evidence="5">Cell membrane</location>
        <topology evidence="5">Multi-pass membrane protein</topology>
    </subcellularLocation>
    <subcellularLocation>
        <location evidence="1">Endomembrane system</location>
        <topology evidence="1">Multi-pass membrane protein</topology>
    </subcellularLocation>
    <subcellularLocation>
        <location evidence="6">Membrane</location>
        <topology evidence="6">Multi-pass membrane protein</topology>
    </subcellularLocation>
</comment>
<feature type="transmembrane region" description="Helical" evidence="5">
    <location>
        <begin position="273"/>
        <end position="294"/>
    </location>
</feature>
<feature type="transmembrane region" description="Helical" evidence="5">
    <location>
        <begin position="236"/>
        <end position="261"/>
    </location>
</feature>
<feature type="transmembrane region" description="Helical" evidence="5">
    <location>
        <begin position="139"/>
        <end position="156"/>
    </location>
</feature>
<keyword evidence="2 5" id="KW-0812">Transmembrane</keyword>
<evidence type="ECO:0000256" key="5">
    <source>
        <dbReference type="HAMAP-Rule" id="MF_00445"/>
    </source>
</evidence>
<feature type="transmembrane region" description="Helical" evidence="5">
    <location>
        <begin position="12"/>
        <end position="34"/>
    </location>
</feature>
<dbReference type="RefSeq" id="WP_388001929.1">
    <property type="nucleotide sequence ID" value="NZ_JBHUEE010000001.1"/>
</dbReference>
<keyword evidence="5" id="KW-0813">Transport</keyword>
<dbReference type="Pfam" id="PF00361">
    <property type="entry name" value="Proton_antipo_M"/>
    <property type="match status" value="1"/>
</dbReference>
<dbReference type="Proteomes" id="UP001597277">
    <property type="component" value="Unassembled WGS sequence"/>
</dbReference>